<evidence type="ECO:0000313" key="2">
    <source>
        <dbReference type="EMBL" id="GBR72273.1"/>
    </source>
</evidence>
<keyword evidence="1" id="KW-0812">Transmembrane</keyword>
<keyword evidence="1" id="KW-0472">Membrane</keyword>
<feature type="transmembrane region" description="Helical" evidence="1">
    <location>
        <begin position="93"/>
        <end position="115"/>
    </location>
</feature>
<name>A0A388T6Y2_9BACT</name>
<feature type="transmembrane region" description="Helical" evidence="1">
    <location>
        <begin position="127"/>
        <end position="146"/>
    </location>
</feature>
<organism evidence="2 3">
    <name type="scientific">Candidatus Termititenax spirochaetophilus</name>
    <dbReference type="NCBI Taxonomy" id="2218522"/>
    <lineage>
        <taxon>Bacteria</taxon>
        <taxon>Bacillati</taxon>
        <taxon>Candidatus Margulisiibacteriota</taxon>
        <taxon>Candidatus Termititenacia</taxon>
        <taxon>Candidatus Termititenacales</taxon>
        <taxon>Candidatus Termititenacaceae</taxon>
        <taxon>Candidatus Termititenax</taxon>
    </lineage>
</organism>
<dbReference type="Proteomes" id="UP000276170">
    <property type="component" value="Unassembled WGS sequence"/>
</dbReference>
<sequence>MIYISYSVVFLLTYILQTTVLSGWPLRPELILIVFCLMFSGRSSAGLIAGFLTGAFLDILSGYSFYNMILYSITGLLCGFMPVSIFRDFRSLAFVNMLIGSVILNTGYAVLSRIFLGKAILLSPLSYFLVLVLNIVFFWIIYFIFVRRKYNIYD</sequence>
<accession>A0A388T6Y2</accession>
<protein>
    <recommendedName>
        <fullName evidence="4">Rod shape-determining protein MreD</fullName>
    </recommendedName>
</protein>
<comment type="caution">
    <text evidence="2">The sequence shown here is derived from an EMBL/GenBank/DDBJ whole genome shotgun (WGS) entry which is preliminary data.</text>
</comment>
<feature type="transmembrane region" description="Helical" evidence="1">
    <location>
        <begin position="6"/>
        <end position="24"/>
    </location>
</feature>
<evidence type="ECO:0008006" key="4">
    <source>
        <dbReference type="Google" id="ProtNLM"/>
    </source>
</evidence>
<feature type="transmembrane region" description="Helical" evidence="1">
    <location>
        <begin position="31"/>
        <end position="57"/>
    </location>
</feature>
<feature type="transmembrane region" description="Helical" evidence="1">
    <location>
        <begin position="63"/>
        <end position="86"/>
    </location>
</feature>
<dbReference type="AlphaFoldDB" id="A0A388T6Y2"/>
<reference evidence="2 3" key="1">
    <citation type="journal article" date="2019" name="ISME J.">
        <title>Genome analyses of uncultured TG2/ZB3 bacteria in 'Margulisbacteria' specifically attached to ectosymbiotic spirochetes of protists in the termite gut.</title>
        <authorList>
            <person name="Utami Y.D."/>
            <person name="Kuwahara H."/>
            <person name="Igai K."/>
            <person name="Murakami T."/>
            <person name="Sugaya K."/>
            <person name="Morikawa T."/>
            <person name="Nagura Y."/>
            <person name="Yuki M."/>
            <person name="Deevong P."/>
            <person name="Inoue T."/>
            <person name="Kihara K."/>
            <person name="Lo N."/>
            <person name="Yamada A."/>
            <person name="Ohkuma M."/>
            <person name="Hongoh Y."/>
        </authorList>
    </citation>
    <scope>NUCLEOTIDE SEQUENCE [LARGE SCALE GENOMIC DNA]</scope>
    <source>
        <strain evidence="2">HsPyr-01</strain>
    </source>
</reference>
<keyword evidence="3" id="KW-1185">Reference proteome</keyword>
<proteinExistence type="predicted"/>
<dbReference type="EMBL" id="BGZM01000001">
    <property type="protein sequence ID" value="GBR72273.1"/>
    <property type="molecule type" value="Genomic_DNA"/>
</dbReference>
<dbReference type="Gene3D" id="1.10.1760.20">
    <property type="match status" value="1"/>
</dbReference>
<evidence type="ECO:0000256" key="1">
    <source>
        <dbReference type="SAM" id="Phobius"/>
    </source>
</evidence>
<evidence type="ECO:0000313" key="3">
    <source>
        <dbReference type="Proteomes" id="UP000276170"/>
    </source>
</evidence>
<keyword evidence="1" id="KW-1133">Transmembrane helix</keyword>
<gene>
    <name evidence="2" type="ORF">HP1_024</name>
</gene>